<dbReference type="EMBL" id="CACRSJ010000104">
    <property type="protein sequence ID" value="VYS50165.1"/>
    <property type="molecule type" value="Genomic_DNA"/>
</dbReference>
<dbReference type="PROSITE" id="PS50102">
    <property type="entry name" value="RRM"/>
    <property type="match status" value="1"/>
</dbReference>
<sequence>MSDALNMTLDEIVKKSKSERSAAARSGGKGVSRKSGRGRGGPNGVVGGGRGGGPVRRVHDGTSGISSECDGSLSFRFWLQRLTDNTSMIHMKLVKFTCFPTFHLVSPWMVLDYFFLELFALVLSAKWLARRKRSLPWQNQNDLYEETLRAVGVSGVEVGTTVYITNLDQGVTNEDIRELYAEIGELKRYAIHYDKNGRPSGSAEVVYMRRSDAIQAMRKYNNVLLDGRPMKLEILGGNTESAPVAARVNVTGLNGRMKRSVFIGQGVRGGRVGRGRGSGPSGRRLPIQQNQQGGVTAGRGGFRGRGRGNGGGRGNKSGGRGGKKPVEKSAADLDKDLESYHAEAMNIS</sequence>
<keyword evidence="1 2" id="KW-0694">RNA-binding</keyword>
<protein>
    <recommendedName>
        <fullName evidence="4">RRM domain-containing protein</fullName>
    </recommendedName>
</protein>
<dbReference type="InterPro" id="IPR012677">
    <property type="entry name" value="Nucleotide-bd_a/b_plait_sf"/>
</dbReference>
<evidence type="ECO:0000256" key="2">
    <source>
        <dbReference type="PROSITE-ProRule" id="PRU00176"/>
    </source>
</evidence>
<feature type="compositionally biased region" description="Gly residues" evidence="3">
    <location>
        <begin position="295"/>
        <end position="320"/>
    </location>
</feature>
<dbReference type="InterPro" id="IPR051229">
    <property type="entry name" value="ALYREF_mRNA_export"/>
</dbReference>
<proteinExistence type="predicted"/>
<organism evidence="5 6">
    <name type="scientific">Arabidopsis thaliana</name>
    <name type="common">Mouse-ear cress</name>
    <dbReference type="NCBI Taxonomy" id="3702"/>
    <lineage>
        <taxon>Eukaryota</taxon>
        <taxon>Viridiplantae</taxon>
        <taxon>Streptophyta</taxon>
        <taxon>Embryophyta</taxon>
        <taxon>Tracheophyta</taxon>
        <taxon>Spermatophyta</taxon>
        <taxon>Magnoliopsida</taxon>
        <taxon>eudicotyledons</taxon>
        <taxon>Gunneridae</taxon>
        <taxon>Pentapetalae</taxon>
        <taxon>rosids</taxon>
        <taxon>malvids</taxon>
        <taxon>Brassicales</taxon>
        <taxon>Brassicaceae</taxon>
        <taxon>Camelineae</taxon>
        <taxon>Arabidopsis</taxon>
    </lineage>
</organism>
<dbReference type="AlphaFoldDB" id="A0A654EMX5"/>
<dbReference type="PANTHER" id="PTHR19965">
    <property type="entry name" value="RNA AND EXPORT FACTOR BINDING PROTEIN"/>
    <property type="match status" value="1"/>
</dbReference>
<gene>
    <name evidence="5" type="ORF">AN1_LOCUS5636</name>
</gene>
<feature type="compositionally biased region" description="Gly residues" evidence="3">
    <location>
        <begin position="266"/>
        <end position="280"/>
    </location>
</feature>
<feature type="compositionally biased region" description="Basic and acidic residues" evidence="3">
    <location>
        <begin position="324"/>
        <end position="337"/>
    </location>
</feature>
<dbReference type="SMART" id="SM01218">
    <property type="entry name" value="FoP_duplication"/>
    <property type="match status" value="1"/>
</dbReference>
<dbReference type="GO" id="GO:0003723">
    <property type="term" value="F:RNA binding"/>
    <property type="evidence" value="ECO:0007669"/>
    <property type="project" value="UniProtKB-UniRule"/>
</dbReference>
<dbReference type="SMART" id="SM00360">
    <property type="entry name" value="RRM"/>
    <property type="match status" value="1"/>
</dbReference>
<evidence type="ECO:0000313" key="6">
    <source>
        <dbReference type="Proteomes" id="UP000426265"/>
    </source>
</evidence>
<dbReference type="InterPro" id="IPR000504">
    <property type="entry name" value="RRM_dom"/>
</dbReference>
<dbReference type="CDD" id="cd12680">
    <property type="entry name" value="RRM_THOC4"/>
    <property type="match status" value="1"/>
</dbReference>
<evidence type="ECO:0000259" key="4">
    <source>
        <dbReference type="PROSITE" id="PS50102"/>
    </source>
</evidence>
<dbReference type="ExpressionAtlas" id="A0A654EMX5">
    <property type="expression patterns" value="baseline and differential"/>
</dbReference>
<dbReference type="Pfam" id="PF13865">
    <property type="entry name" value="FoP_duplication"/>
    <property type="match status" value="1"/>
</dbReference>
<dbReference type="SUPFAM" id="SSF54928">
    <property type="entry name" value="RNA-binding domain, RBD"/>
    <property type="match status" value="1"/>
</dbReference>
<accession>A0A654EMX5</accession>
<dbReference type="InterPro" id="IPR035979">
    <property type="entry name" value="RBD_domain_sf"/>
</dbReference>
<feature type="compositionally biased region" description="Gly residues" evidence="3">
    <location>
        <begin position="38"/>
        <end position="54"/>
    </location>
</feature>
<feature type="region of interest" description="Disordered" evidence="3">
    <location>
        <begin position="16"/>
        <end position="66"/>
    </location>
</feature>
<dbReference type="Proteomes" id="UP000426265">
    <property type="component" value="Unassembled WGS sequence"/>
</dbReference>
<name>A0A654EMX5_ARATH</name>
<evidence type="ECO:0000313" key="5">
    <source>
        <dbReference type="EMBL" id="VYS50165.1"/>
    </source>
</evidence>
<dbReference type="Gene3D" id="3.30.70.330">
    <property type="match status" value="1"/>
</dbReference>
<reference evidence="5 6" key="1">
    <citation type="submission" date="2019-11" db="EMBL/GenBank/DDBJ databases">
        <authorList>
            <person name="Jiao W.-B."/>
            <person name="Schneeberger K."/>
        </authorList>
    </citation>
    <scope>NUCLEOTIDE SEQUENCE [LARGE SCALE GENOMIC DNA]</scope>
    <source>
        <strain evidence="6">cv. An-1</strain>
    </source>
</reference>
<evidence type="ECO:0000256" key="3">
    <source>
        <dbReference type="SAM" id="MobiDB-lite"/>
    </source>
</evidence>
<dbReference type="PANTHER" id="PTHR19965:SF86">
    <property type="entry name" value="THO COMPLEX SUBUNIT 4C"/>
    <property type="match status" value="1"/>
</dbReference>
<dbReference type="InterPro" id="IPR025715">
    <property type="entry name" value="FoP_C"/>
</dbReference>
<evidence type="ECO:0000256" key="1">
    <source>
        <dbReference type="ARBA" id="ARBA00022884"/>
    </source>
</evidence>
<dbReference type="Pfam" id="PF00076">
    <property type="entry name" value="RRM_1"/>
    <property type="match status" value="1"/>
</dbReference>
<feature type="domain" description="RRM" evidence="4">
    <location>
        <begin position="160"/>
        <end position="237"/>
    </location>
</feature>
<feature type="region of interest" description="Disordered" evidence="3">
    <location>
        <begin position="266"/>
        <end position="337"/>
    </location>
</feature>